<protein>
    <submittedName>
        <fullName evidence="5">1-acyl-sn-glycerol-3-phosphate acyltransferase</fullName>
    </submittedName>
</protein>
<evidence type="ECO:0000256" key="2">
    <source>
        <dbReference type="ARBA" id="ARBA00022679"/>
    </source>
</evidence>
<dbReference type="PANTHER" id="PTHR10434">
    <property type="entry name" value="1-ACYL-SN-GLYCEROL-3-PHOSPHATE ACYLTRANSFERASE"/>
    <property type="match status" value="1"/>
</dbReference>
<dbReference type="InterPro" id="IPR002123">
    <property type="entry name" value="Plipid/glycerol_acylTrfase"/>
</dbReference>
<sequence>MKGSIFAPAQLPPRMPHLRDGWRRKLCRGVLHLCGWSLVGTFPDVPKLVLIAAPHSSWWDGVWGLLMKAAIGADVHFMAKRELFRGPLGGLLVKLGGIPIDRGAAAGMVEQMIDRFGKQETLWLGIAPEGTRRHMPRWKSGFWRIAHGAGVPVFPVAFHYPDKTIRLGPLFDTTDDMATDVERLRAWYAPFQGKHHGI</sequence>
<dbReference type="Proteomes" id="UP001556170">
    <property type="component" value="Unassembled WGS sequence"/>
</dbReference>
<reference evidence="5 6" key="1">
    <citation type="submission" date="2024-06" db="EMBL/GenBank/DDBJ databases">
        <authorList>
            <person name="Woo H."/>
        </authorList>
    </citation>
    <scope>NUCLEOTIDE SEQUENCE [LARGE SCALE GENOMIC DNA]</scope>
    <source>
        <strain evidence="5 6">S2-g</strain>
    </source>
</reference>
<gene>
    <name evidence="5" type="ORF">ABQJ56_01290</name>
</gene>
<dbReference type="GO" id="GO:0016746">
    <property type="term" value="F:acyltransferase activity"/>
    <property type="evidence" value="ECO:0007669"/>
    <property type="project" value="UniProtKB-KW"/>
</dbReference>
<keyword evidence="2" id="KW-0808">Transferase</keyword>
<accession>A0ABV3QLX5</accession>
<evidence type="ECO:0000259" key="4">
    <source>
        <dbReference type="SMART" id="SM00563"/>
    </source>
</evidence>
<dbReference type="RefSeq" id="WP_367843178.1">
    <property type="nucleotide sequence ID" value="NZ_JBFOHL010000001.1"/>
</dbReference>
<evidence type="ECO:0000256" key="1">
    <source>
        <dbReference type="ARBA" id="ARBA00005189"/>
    </source>
</evidence>
<dbReference type="SUPFAM" id="SSF69593">
    <property type="entry name" value="Glycerol-3-phosphate (1)-acyltransferase"/>
    <property type="match status" value="1"/>
</dbReference>
<comment type="caution">
    <text evidence="5">The sequence shown here is derived from an EMBL/GenBank/DDBJ whole genome shotgun (WGS) entry which is preliminary data.</text>
</comment>
<keyword evidence="3 5" id="KW-0012">Acyltransferase</keyword>
<dbReference type="SMART" id="SM00563">
    <property type="entry name" value="PlsC"/>
    <property type="match status" value="1"/>
</dbReference>
<dbReference type="PANTHER" id="PTHR10434:SF9">
    <property type="entry name" value="PHOSPHOLIPID_GLYCEROL ACYLTRANSFERASE DOMAIN-CONTAINING PROTEIN"/>
    <property type="match status" value="1"/>
</dbReference>
<keyword evidence="6" id="KW-1185">Reference proteome</keyword>
<evidence type="ECO:0000256" key="3">
    <source>
        <dbReference type="ARBA" id="ARBA00023315"/>
    </source>
</evidence>
<proteinExistence type="predicted"/>
<evidence type="ECO:0000313" key="5">
    <source>
        <dbReference type="EMBL" id="MEW9622868.1"/>
    </source>
</evidence>
<dbReference type="EMBL" id="JBFOHL010000001">
    <property type="protein sequence ID" value="MEW9622868.1"/>
    <property type="molecule type" value="Genomic_DNA"/>
</dbReference>
<name>A0ABV3QLX5_9GAMM</name>
<organism evidence="5 6">
    <name type="scientific">Rhodanobacter geophilus</name>
    <dbReference type="NCBI Taxonomy" id="3162488"/>
    <lineage>
        <taxon>Bacteria</taxon>
        <taxon>Pseudomonadati</taxon>
        <taxon>Pseudomonadota</taxon>
        <taxon>Gammaproteobacteria</taxon>
        <taxon>Lysobacterales</taxon>
        <taxon>Rhodanobacteraceae</taxon>
        <taxon>Rhodanobacter</taxon>
    </lineage>
</organism>
<evidence type="ECO:0000313" key="6">
    <source>
        <dbReference type="Proteomes" id="UP001556170"/>
    </source>
</evidence>
<dbReference type="Pfam" id="PF01553">
    <property type="entry name" value="Acyltransferase"/>
    <property type="match status" value="1"/>
</dbReference>
<feature type="domain" description="Phospholipid/glycerol acyltransferase" evidence="4">
    <location>
        <begin position="49"/>
        <end position="161"/>
    </location>
</feature>
<comment type="pathway">
    <text evidence="1">Lipid metabolism.</text>
</comment>